<dbReference type="GeneID" id="23680615"/>
<accession>A0A0A1IUQ5</accession>
<evidence type="ECO:0000313" key="1">
    <source>
        <dbReference type="EMBL" id="CEF89276.1"/>
    </source>
</evidence>
<name>A0A0A1IUQ5_9CAUD</name>
<sequence>MLIFKLPQFALAEVNQVLRHVMHKAAGTRRHLVPGCPLAVDAREDGFVLQLDAEAVSVVMREVVLHVRDPPDSHERAL</sequence>
<reference evidence="1 2" key="1">
    <citation type="journal article" date="2015" name="PLoS ONE">
        <title>Investigation of a Large Collection of Pseudomonas aeruginosa Bacteriophages Collected from a Single Environmental Source in Abidjan, Cote d'Ivoire.</title>
        <authorList>
            <person name="Essoh C."/>
            <person name="Latino L."/>
            <person name="Midoux C."/>
            <person name="Blouin Y."/>
            <person name="Loukou G."/>
            <person name="Nguetta S.P."/>
            <person name="Lathro S."/>
            <person name="Cablanmian A."/>
            <person name="Kouassi A.K."/>
            <person name="Vergnaud G."/>
            <person name="Pourcel C."/>
        </authorList>
    </citation>
    <scope>NUCLEOTIDE SEQUENCE [LARGE SCALE GENOMIC DNA]</scope>
    <source>
        <strain evidence="1">Ab05</strain>
    </source>
</reference>
<evidence type="ECO:0000313" key="2">
    <source>
        <dbReference type="Proteomes" id="UP000030229"/>
    </source>
</evidence>
<keyword evidence="2" id="KW-1185">Reference proteome</keyword>
<organism evidence="1 2">
    <name type="scientific">Pseudomonas phage vB_PaeP_PAO1_Ab05</name>
    <dbReference type="NCBI Taxonomy" id="1548902"/>
    <lineage>
        <taxon>Viruses</taxon>
        <taxon>Duplodnaviria</taxon>
        <taxon>Heunggongvirae</taxon>
        <taxon>Uroviricota</taxon>
        <taxon>Caudoviricetes</taxon>
        <taxon>Autographivirales</taxon>
        <taxon>Autoscriptoviridae</taxon>
        <taxon>Krylovirinae</taxon>
        <taxon>Phikmvvirus</taxon>
        <taxon>Phikmvvirus Ab05</taxon>
    </lineage>
</organism>
<dbReference type="KEGG" id="vg:23680615"/>
<proteinExistence type="predicted"/>
<dbReference type="Proteomes" id="UP000030229">
    <property type="component" value="Segment"/>
</dbReference>
<protein>
    <submittedName>
        <fullName evidence="1">Uncharacterized protein</fullName>
    </submittedName>
</protein>
<gene>
    <name evidence="1" type="primary">ORF15</name>
</gene>
<dbReference type="RefSeq" id="YP_009125713.1">
    <property type="nucleotide sequence ID" value="NC_026602.1"/>
</dbReference>
<dbReference type="EMBL" id="LN610574">
    <property type="protein sequence ID" value="CEF89276.1"/>
    <property type="molecule type" value="Genomic_DNA"/>
</dbReference>